<organism evidence="3">
    <name type="scientific">Drosophila persimilis</name>
    <name type="common">Fruit fly</name>
    <dbReference type="NCBI Taxonomy" id="7234"/>
    <lineage>
        <taxon>Eukaryota</taxon>
        <taxon>Metazoa</taxon>
        <taxon>Ecdysozoa</taxon>
        <taxon>Arthropoda</taxon>
        <taxon>Hexapoda</taxon>
        <taxon>Insecta</taxon>
        <taxon>Pterygota</taxon>
        <taxon>Neoptera</taxon>
        <taxon>Endopterygota</taxon>
        <taxon>Diptera</taxon>
        <taxon>Brachycera</taxon>
        <taxon>Muscomorpha</taxon>
        <taxon>Ephydroidea</taxon>
        <taxon>Drosophilidae</taxon>
        <taxon>Drosophila</taxon>
        <taxon>Sophophora</taxon>
    </lineage>
</organism>
<accession>B4GRD4</accession>
<dbReference type="AlphaFoldDB" id="B4GRD4"/>
<feature type="region of interest" description="Disordered" evidence="1">
    <location>
        <begin position="1"/>
        <end position="24"/>
    </location>
</feature>
<evidence type="ECO:0000313" key="3">
    <source>
        <dbReference type="Proteomes" id="UP000008744"/>
    </source>
</evidence>
<name>B4GRD4_DROPE</name>
<sequence length="239" mass="27865">MLPDLDAFSKQDKEKDERHSYTKEKPLTYSSNVLVGNWFNQRYQKDIRNGNTILPGLTAEEACERHKTCSQATYTPFTRKETLYDHIESKHLMEGIKESQNSRQPLDHDDRYLNNYTSMNTLMFNMLPKMRLDECLQMEKAGLRYQPSQLDATQCYGNNSLLRNKIRCKLLSERPNRGATSYMTDFKIKIKPVEQGLGEWTTADNDTKTKDRGKFIFMNCNMHDDLMSLKIESAVSKYA</sequence>
<proteinExistence type="predicted"/>
<dbReference type="OMA" id="FIFMNCN"/>
<dbReference type="EMBL" id="CH479188">
    <property type="protein sequence ID" value="EDW40319.1"/>
    <property type="molecule type" value="Genomic_DNA"/>
</dbReference>
<dbReference type="Proteomes" id="UP000008744">
    <property type="component" value="Unassembled WGS sequence"/>
</dbReference>
<evidence type="ECO:0000256" key="1">
    <source>
        <dbReference type="SAM" id="MobiDB-lite"/>
    </source>
</evidence>
<protein>
    <submittedName>
        <fullName evidence="2">GL24964</fullName>
    </submittedName>
</protein>
<dbReference type="eggNOG" id="ENOG502TBBR">
    <property type="taxonomic scope" value="Eukaryota"/>
</dbReference>
<evidence type="ECO:0000313" key="2">
    <source>
        <dbReference type="EMBL" id="EDW40319.1"/>
    </source>
</evidence>
<dbReference type="HOGENOM" id="CLU_1225914_0_0_1"/>
<reference evidence="2 3" key="1">
    <citation type="journal article" date="2007" name="Nature">
        <title>Evolution of genes and genomes on the Drosophila phylogeny.</title>
        <authorList>
            <consortium name="Drosophila 12 Genomes Consortium"/>
            <person name="Clark A.G."/>
            <person name="Eisen M.B."/>
            <person name="Smith D.R."/>
            <person name="Bergman C.M."/>
            <person name="Oliver B."/>
            <person name="Markow T.A."/>
            <person name="Kaufman T.C."/>
            <person name="Kellis M."/>
            <person name="Gelbart W."/>
            <person name="Iyer V.N."/>
            <person name="Pollard D.A."/>
            <person name="Sackton T.B."/>
            <person name="Larracuente A.M."/>
            <person name="Singh N.D."/>
            <person name="Abad J.P."/>
            <person name="Abt D.N."/>
            <person name="Adryan B."/>
            <person name="Aguade M."/>
            <person name="Akashi H."/>
            <person name="Anderson W.W."/>
            <person name="Aquadro C.F."/>
            <person name="Ardell D.H."/>
            <person name="Arguello R."/>
            <person name="Artieri C.G."/>
            <person name="Barbash D.A."/>
            <person name="Barker D."/>
            <person name="Barsanti P."/>
            <person name="Batterham P."/>
            <person name="Batzoglou S."/>
            <person name="Begun D."/>
            <person name="Bhutkar A."/>
            <person name="Blanco E."/>
            <person name="Bosak S.A."/>
            <person name="Bradley R.K."/>
            <person name="Brand A.D."/>
            <person name="Brent M.R."/>
            <person name="Brooks A.N."/>
            <person name="Brown R.H."/>
            <person name="Butlin R.K."/>
            <person name="Caggese C."/>
            <person name="Calvi B.R."/>
            <person name="Bernardo de Carvalho A."/>
            <person name="Caspi A."/>
            <person name="Castrezana S."/>
            <person name="Celniker S.E."/>
            <person name="Chang J.L."/>
            <person name="Chapple C."/>
            <person name="Chatterji S."/>
            <person name="Chinwalla A."/>
            <person name="Civetta A."/>
            <person name="Clifton S.W."/>
            <person name="Comeron J.M."/>
            <person name="Costello J.C."/>
            <person name="Coyne J.A."/>
            <person name="Daub J."/>
            <person name="David R.G."/>
            <person name="Delcher A.L."/>
            <person name="Delehaunty K."/>
            <person name="Do C.B."/>
            <person name="Ebling H."/>
            <person name="Edwards K."/>
            <person name="Eickbush T."/>
            <person name="Evans J.D."/>
            <person name="Filipski A."/>
            <person name="Findeiss S."/>
            <person name="Freyhult E."/>
            <person name="Fulton L."/>
            <person name="Fulton R."/>
            <person name="Garcia A.C."/>
            <person name="Gardiner A."/>
            <person name="Garfield D.A."/>
            <person name="Garvin B.E."/>
            <person name="Gibson G."/>
            <person name="Gilbert D."/>
            <person name="Gnerre S."/>
            <person name="Godfrey J."/>
            <person name="Good R."/>
            <person name="Gotea V."/>
            <person name="Gravely B."/>
            <person name="Greenberg A.J."/>
            <person name="Griffiths-Jones S."/>
            <person name="Gross S."/>
            <person name="Guigo R."/>
            <person name="Gustafson E.A."/>
            <person name="Haerty W."/>
            <person name="Hahn M.W."/>
            <person name="Halligan D.L."/>
            <person name="Halpern A.L."/>
            <person name="Halter G.M."/>
            <person name="Han M.V."/>
            <person name="Heger A."/>
            <person name="Hillier L."/>
            <person name="Hinrichs A.S."/>
            <person name="Holmes I."/>
            <person name="Hoskins R.A."/>
            <person name="Hubisz M.J."/>
            <person name="Hultmark D."/>
            <person name="Huntley M.A."/>
            <person name="Jaffe D.B."/>
            <person name="Jagadeeshan S."/>
            <person name="Jeck W.R."/>
            <person name="Johnson J."/>
            <person name="Jones C.D."/>
            <person name="Jordan W.C."/>
            <person name="Karpen G.H."/>
            <person name="Kataoka E."/>
            <person name="Keightley P.D."/>
            <person name="Kheradpour P."/>
            <person name="Kirkness E.F."/>
            <person name="Koerich L.B."/>
            <person name="Kristiansen K."/>
            <person name="Kudrna D."/>
            <person name="Kulathinal R.J."/>
            <person name="Kumar S."/>
            <person name="Kwok R."/>
            <person name="Lander E."/>
            <person name="Langley C.H."/>
            <person name="Lapoint R."/>
            <person name="Lazzaro B.P."/>
            <person name="Lee S.J."/>
            <person name="Levesque L."/>
            <person name="Li R."/>
            <person name="Lin C.F."/>
            <person name="Lin M.F."/>
            <person name="Lindblad-Toh K."/>
            <person name="Llopart A."/>
            <person name="Long M."/>
            <person name="Low L."/>
            <person name="Lozovsky E."/>
            <person name="Lu J."/>
            <person name="Luo M."/>
            <person name="Machado C.A."/>
            <person name="Makalowski W."/>
            <person name="Marzo M."/>
            <person name="Matsuda M."/>
            <person name="Matzkin L."/>
            <person name="McAllister B."/>
            <person name="McBride C.S."/>
            <person name="McKernan B."/>
            <person name="McKernan K."/>
            <person name="Mendez-Lago M."/>
            <person name="Minx P."/>
            <person name="Mollenhauer M.U."/>
            <person name="Montooth K."/>
            <person name="Mount S.M."/>
            <person name="Mu X."/>
            <person name="Myers E."/>
            <person name="Negre B."/>
            <person name="Newfeld S."/>
            <person name="Nielsen R."/>
            <person name="Noor M.A."/>
            <person name="O'Grady P."/>
            <person name="Pachter L."/>
            <person name="Papaceit M."/>
            <person name="Parisi M.J."/>
            <person name="Parisi M."/>
            <person name="Parts L."/>
            <person name="Pedersen J.S."/>
            <person name="Pesole G."/>
            <person name="Phillippy A.M."/>
            <person name="Ponting C.P."/>
            <person name="Pop M."/>
            <person name="Porcelli D."/>
            <person name="Powell J.R."/>
            <person name="Prohaska S."/>
            <person name="Pruitt K."/>
            <person name="Puig M."/>
            <person name="Quesneville H."/>
            <person name="Ram K.R."/>
            <person name="Rand D."/>
            <person name="Rasmussen M.D."/>
            <person name="Reed L.K."/>
            <person name="Reenan R."/>
            <person name="Reily A."/>
            <person name="Remington K.A."/>
            <person name="Rieger T.T."/>
            <person name="Ritchie M.G."/>
            <person name="Robin C."/>
            <person name="Rogers Y.H."/>
            <person name="Rohde C."/>
            <person name="Rozas J."/>
            <person name="Rubenfield M.J."/>
            <person name="Ruiz A."/>
            <person name="Russo S."/>
            <person name="Salzberg S.L."/>
            <person name="Sanchez-Gracia A."/>
            <person name="Saranga D.J."/>
            <person name="Sato H."/>
            <person name="Schaeffer S.W."/>
            <person name="Schatz M.C."/>
            <person name="Schlenke T."/>
            <person name="Schwartz R."/>
            <person name="Segarra C."/>
            <person name="Singh R.S."/>
            <person name="Sirot L."/>
            <person name="Sirota M."/>
            <person name="Sisneros N.B."/>
            <person name="Smith C.D."/>
            <person name="Smith T.F."/>
            <person name="Spieth J."/>
            <person name="Stage D.E."/>
            <person name="Stark A."/>
            <person name="Stephan W."/>
            <person name="Strausberg R.L."/>
            <person name="Strempel S."/>
            <person name="Sturgill D."/>
            <person name="Sutton G."/>
            <person name="Sutton G.G."/>
            <person name="Tao W."/>
            <person name="Teichmann S."/>
            <person name="Tobari Y.N."/>
            <person name="Tomimura Y."/>
            <person name="Tsolas J.M."/>
            <person name="Valente V.L."/>
            <person name="Venter E."/>
            <person name="Venter J.C."/>
            <person name="Vicario S."/>
            <person name="Vieira F.G."/>
            <person name="Vilella A.J."/>
            <person name="Villasante A."/>
            <person name="Walenz B."/>
            <person name="Wang J."/>
            <person name="Wasserman M."/>
            <person name="Watts T."/>
            <person name="Wilson D."/>
            <person name="Wilson R.K."/>
            <person name="Wing R.A."/>
            <person name="Wolfner M.F."/>
            <person name="Wong A."/>
            <person name="Wong G.K."/>
            <person name="Wu C.I."/>
            <person name="Wu G."/>
            <person name="Yamamoto D."/>
            <person name="Yang H.P."/>
            <person name="Yang S.P."/>
            <person name="Yorke J.A."/>
            <person name="Yoshida K."/>
            <person name="Zdobnov E."/>
            <person name="Zhang P."/>
            <person name="Zhang Y."/>
            <person name="Zimin A.V."/>
            <person name="Baldwin J."/>
            <person name="Abdouelleil A."/>
            <person name="Abdulkadir J."/>
            <person name="Abebe A."/>
            <person name="Abera B."/>
            <person name="Abreu J."/>
            <person name="Acer S.C."/>
            <person name="Aftuck L."/>
            <person name="Alexander A."/>
            <person name="An P."/>
            <person name="Anderson E."/>
            <person name="Anderson S."/>
            <person name="Arachi H."/>
            <person name="Azer M."/>
            <person name="Bachantsang P."/>
            <person name="Barry A."/>
            <person name="Bayul T."/>
            <person name="Berlin A."/>
            <person name="Bessette D."/>
            <person name="Bloom T."/>
            <person name="Blye J."/>
            <person name="Boguslavskiy L."/>
            <person name="Bonnet C."/>
            <person name="Boukhgalter B."/>
            <person name="Bourzgui I."/>
            <person name="Brown A."/>
            <person name="Cahill P."/>
            <person name="Channer S."/>
            <person name="Cheshatsang Y."/>
            <person name="Chuda L."/>
            <person name="Citroen M."/>
            <person name="Collymore A."/>
            <person name="Cooke P."/>
            <person name="Costello M."/>
            <person name="D'Aco K."/>
            <person name="Daza R."/>
            <person name="De Haan G."/>
            <person name="DeGray S."/>
            <person name="DeMaso C."/>
            <person name="Dhargay N."/>
            <person name="Dooley K."/>
            <person name="Dooley E."/>
            <person name="Doricent M."/>
            <person name="Dorje P."/>
            <person name="Dorjee K."/>
            <person name="Dupes A."/>
            <person name="Elong R."/>
            <person name="Falk J."/>
            <person name="Farina A."/>
            <person name="Faro S."/>
            <person name="Ferguson D."/>
            <person name="Fisher S."/>
            <person name="Foley C.D."/>
            <person name="Franke A."/>
            <person name="Friedrich D."/>
            <person name="Gadbois L."/>
            <person name="Gearin G."/>
            <person name="Gearin C.R."/>
            <person name="Giannoukos G."/>
            <person name="Goode T."/>
            <person name="Graham J."/>
            <person name="Grandbois E."/>
            <person name="Grewal S."/>
            <person name="Gyaltsen K."/>
            <person name="Hafez N."/>
            <person name="Hagos B."/>
            <person name="Hall J."/>
            <person name="Henson C."/>
            <person name="Hollinger A."/>
            <person name="Honan T."/>
            <person name="Huard M.D."/>
            <person name="Hughes L."/>
            <person name="Hurhula B."/>
            <person name="Husby M.E."/>
            <person name="Kamat A."/>
            <person name="Kanga B."/>
            <person name="Kashin S."/>
            <person name="Khazanovich D."/>
            <person name="Kisner P."/>
            <person name="Lance K."/>
            <person name="Lara M."/>
            <person name="Lee W."/>
            <person name="Lennon N."/>
            <person name="Letendre F."/>
            <person name="LeVine R."/>
            <person name="Lipovsky A."/>
            <person name="Liu X."/>
            <person name="Liu J."/>
            <person name="Liu S."/>
            <person name="Lokyitsang T."/>
            <person name="Lokyitsang Y."/>
            <person name="Lubonja R."/>
            <person name="Lui A."/>
            <person name="MacDonald P."/>
            <person name="Magnisalis V."/>
            <person name="Maru K."/>
            <person name="Matthews C."/>
            <person name="McCusker W."/>
            <person name="McDonough S."/>
            <person name="Mehta T."/>
            <person name="Meldrim J."/>
            <person name="Meneus L."/>
            <person name="Mihai O."/>
            <person name="Mihalev A."/>
            <person name="Mihova T."/>
            <person name="Mittelman R."/>
            <person name="Mlenga V."/>
            <person name="Montmayeur A."/>
            <person name="Mulrain L."/>
            <person name="Navidi A."/>
            <person name="Naylor J."/>
            <person name="Negash T."/>
            <person name="Nguyen T."/>
            <person name="Nguyen N."/>
            <person name="Nicol R."/>
            <person name="Norbu C."/>
            <person name="Norbu N."/>
            <person name="Novod N."/>
            <person name="O'Neill B."/>
            <person name="Osman S."/>
            <person name="Markiewicz E."/>
            <person name="Oyono O.L."/>
            <person name="Patti C."/>
            <person name="Phunkhang P."/>
            <person name="Pierre F."/>
            <person name="Priest M."/>
            <person name="Raghuraman S."/>
            <person name="Rege F."/>
            <person name="Reyes R."/>
            <person name="Rise C."/>
            <person name="Rogov P."/>
            <person name="Ross K."/>
            <person name="Ryan E."/>
            <person name="Settipalli S."/>
            <person name="Shea T."/>
            <person name="Sherpa N."/>
            <person name="Shi L."/>
            <person name="Shih D."/>
            <person name="Sparrow T."/>
            <person name="Spaulding J."/>
            <person name="Stalker J."/>
            <person name="Stange-Thomann N."/>
            <person name="Stavropoulos S."/>
            <person name="Stone C."/>
            <person name="Strader C."/>
            <person name="Tesfaye S."/>
            <person name="Thomson T."/>
            <person name="Thoulutsang Y."/>
            <person name="Thoulutsang D."/>
            <person name="Topham K."/>
            <person name="Topping I."/>
            <person name="Tsamla T."/>
            <person name="Vassiliev H."/>
            <person name="Vo A."/>
            <person name="Wangchuk T."/>
            <person name="Wangdi T."/>
            <person name="Weiand M."/>
            <person name="Wilkinson J."/>
            <person name="Wilson A."/>
            <person name="Yadav S."/>
            <person name="Young G."/>
            <person name="Yu Q."/>
            <person name="Zembek L."/>
            <person name="Zhong D."/>
            <person name="Zimmer A."/>
            <person name="Zwirko Z."/>
            <person name="Jaffe D.B."/>
            <person name="Alvarez P."/>
            <person name="Brockman W."/>
            <person name="Butler J."/>
            <person name="Chin C."/>
            <person name="Gnerre S."/>
            <person name="Grabherr M."/>
            <person name="Kleber M."/>
            <person name="Mauceli E."/>
            <person name="MacCallum I."/>
        </authorList>
    </citation>
    <scope>NUCLEOTIDE SEQUENCE [LARGE SCALE GENOMIC DNA]</scope>
    <source>
        <strain evidence="3">MSH-3 / Tucson 14011-0111.49</strain>
    </source>
</reference>
<dbReference type="PhylomeDB" id="B4GRD4"/>
<dbReference type="STRING" id="7234.B4GRD4"/>
<feature type="compositionally biased region" description="Basic and acidic residues" evidence="1">
    <location>
        <begin position="7"/>
        <end position="24"/>
    </location>
</feature>
<keyword evidence="3" id="KW-1185">Reference proteome</keyword>
<gene>
    <name evidence="2" type="primary">Dper\GL24964</name>
    <name evidence="2" type="ORF">Dper_GL24964</name>
</gene>